<sequence>MNPSDVPTDEETQGVAGTYPGAMTLSKSDWDAYWWKVEETLNYVFGAHDVARKAFANLKYSVEKSEDPLFQASIYHLDPFQVAADLADVQHVTVEQKNRYGHVLLKFGRDYDPKLLAEVTSDHIYREVPDDPLPHRKAS</sequence>
<accession>A0ABU0J1X6</accession>
<name>A0ABU0J1X6_9HYPH</name>
<evidence type="ECO:0000313" key="1">
    <source>
        <dbReference type="EMBL" id="MDQ0467640.1"/>
    </source>
</evidence>
<dbReference type="RefSeq" id="WP_307267548.1">
    <property type="nucleotide sequence ID" value="NZ_JAUSVX010000001.1"/>
</dbReference>
<protein>
    <submittedName>
        <fullName evidence="1">Uncharacterized protein</fullName>
    </submittedName>
</protein>
<evidence type="ECO:0000313" key="2">
    <source>
        <dbReference type="Proteomes" id="UP001242480"/>
    </source>
</evidence>
<proteinExistence type="predicted"/>
<organism evidence="1 2">
    <name type="scientific">Labrys wisconsinensis</name>
    <dbReference type="NCBI Taxonomy" id="425677"/>
    <lineage>
        <taxon>Bacteria</taxon>
        <taxon>Pseudomonadati</taxon>
        <taxon>Pseudomonadota</taxon>
        <taxon>Alphaproteobacteria</taxon>
        <taxon>Hyphomicrobiales</taxon>
        <taxon>Xanthobacteraceae</taxon>
        <taxon>Labrys</taxon>
    </lineage>
</organism>
<dbReference type="Proteomes" id="UP001242480">
    <property type="component" value="Unassembled WGS sequence"/>
</dbReference>
<reference evidence="1 2" key="1">
    <citation type="submission" date="2023-07" db="EMBL/GenBank/DDBJ databases">
        <title>Genomic Encyclopedia of Type Strains, Phase IV (KMG-IV): sequencing the most valuable type-strain genomes for metagenomic binning, comparative biology and taxonomic classification.</title>
        <authorList>
            <person name="Goeker M."/>
        </authorList>
    </citation>
    <scope>NUCLEOTIDE SEQUENCE [LARGE SCALE GENOMIC DNA]</scope>
    <source>
        <strain evidence="1 2">DSM 19619</strain>
    </source>
</reference>
<dbReference type="EMBL" id="JAUSVX010000001">
    <property type="protein sequence ID" value="MDQ0467640.1"/>
    <property type="molecule type" value="Genomic_DNA"/>
</dbReference>
<keyword evidence="2" id="KW-1185">Reference proteome</keyword>
<gene>
    <name evidence="1" type="ORF">QO011_000635</name>
</gene>
<comment type="caution">
    <text evidence="1">The sequence shown here is derived from an EMBL/GenBank/DDBJ whole genome shotgun (WGS) entry which is preliminary data.</text>
</comment>